<evidence type="ECO:0000313" key="1">
    <source>
        <dbReference type="EMBL" id="MCM5673582.1"/>
    </source>
</evidence>
<proteinExistence type="predicted"/>
<accession>A0A8X8GNM0</accession>
<protein>
    <submittedName>
        <fullName evidence="1">Transcriptional regulator</fullName>
    </submittedName>
</protein>
<dbReference type="AlphaFoldDB" id="A0A8X8GNM0"/>
<evidence type="ECO:0000313" key="2">
    <source>
        <dbReference type="Proteomes" id="UP000665944"/>
    </source>
</evidence>
<comment type="caution">
    <text evidence="1">The sequence shown here is derived from an EMBL/GenBank/DDBJ whole genome shotgun (WGS) entry which is preliminary data.</text>
</comment>
<dbReference type="RefSeq" id="WP_017175561.1">
    <property type="nucleotide sequence ID" value="NZ_JAGHKT020000075.1"/>
</dbReference>
<organism evidence="1 2">
    <name type="scientific">Staphylococcus hominis</name>
    <dbReference type="NCBI Taxonomy" id="1290"/>
    <lineage>
        <taxon>Bacteria</taxon>
        <taxon>Bacillati</taxon>
        <taxon>Bacillota</taxon>
        <taxon>Bacilli</taxon>
        <taxon>Bacillales</taxon>
        <taxon>Staphylococcaceae</taxon>
        <taxon>Staphylococcus</taxon>
    </lineage>
</organism>
<gene>
    <name evidence="1" type="ORF">J7T32_012710</name>
</gene>
<name>A0A8X8GNM0_STAHO</name>
<dbReference type="EMBL" id="JAGHKT020000075">
    <property type="protein sequence ID" value="MCM5673582.1"/>
    <property type="molecule type" value="Genomic_DNA"/>
</dbReference>
<dbReference type="NCBIfam" id="TIGR01636">
    <property type="entry name" value="phage_rinA"/>
    <property type="match status" value="1"/>
</dbReference>
<dbReference type="InterPro" id="IPR006523">
    <property type="entry name" value="RinA"/>
</dbReference>
<keyword evidence="2" id="KW-1185">Reference proteome</keyword>
<reference evidence="1 2" key="1">
    <citation type="submission" date="2022-06" db="EMBL/GenBank/DDBJ databases">
        <title>Staphylococcus hominis ShoR14 genome sequence.</title>
        <authorList>
            <person name="Yeo C.C."/>
            <person name="Chew C.H."/>
            <person name="Che Hamzah A.M."/>
            <person name="Al-Trad E.I."/>
        </authorList>
    </citation>
    <scope>NUCLEOTIDE SEQUENCE [LARGE SCALE GENOMIC DNA]</scope>
    <source>
        <strain evidence="1 2">ShoR14</strain>
    </source>
</reference>
<dbReference type="Proteomes" id="UP000665944">
    <property type="component" value="Unassembled WGS sequence"/>
</dbReference>
<sequence>MITIERHDIKKLEEYIQHIERYRKELKVCEYELLENHEPENVGAGKSNLPGNPIERETIKKLSDKRYVTLSNIVNGVDRLVSEADEDTLDLINKRYWECPIGCYHWEDLADYFGTNKTSILRRRNAMIEKLADYIGYV</sequence>